<dbReference type="Gene3D" id="1.10.260.40">
    <property type="entry name" value="lambda repressor-like DNA-binding domains"/>
    <property type="match status" value="2"/>
</dbReference>
<dbReference type="InterPro" id="IPR003350">
    <property type="entry name" value="CUT_dom"/>
</dbReference>
<dbReference type="GeneTree" id="ENSGT00390000008096"/>
<dbReference type="InterPro" id="IPR032355">
    <property type="entry name" value="CUTL"/>
</dbReference>
<dbReference type="GO" id="GO:0000978">
    <property type="term" value="F:RNA polymerase II cis-regulatory region sequence-specific DNA binding"/>
    <property type="evidence" value="ECO:0007669"/>
    <property type="project" value="TreeGrafter"/>
</dbReference>
<proteinExistence type="predicted"/>
<dbReference type="KEGG" id="csem:103394134"/>
<evidence type="ECO:0000313" key="13">
    <source>
        <dbReference type="Ensembl" id="ENSCSEP00000018790.1"/>
    </source>
</evidence>
<evidence type="ECO:0000256" key="9">
    <source>
        <dbReference type="SAM" id="MobiDB-lite"/>
    </source>
</evidence>
<comment type="subcellular location">
    <subcellularLocation>
        <location evidence="1">Nucleus</location>
    </subcellularLocation>
</comment>
<feature type="region of interest" description="Disordered" evidence="9">
    <location>
        <begin position="603"/>
        <end position="714"/>
    </location>
</feature>
<dbReference type="InterPro" id="IPR038224">
    <property type="entry name" value="SATB_ULD_sf"/>
</dbReference>
<dbReference type="Gene3D" id="3.10.20.710">
    <property type="entry name" value="SATB, ubiquitin-like oligomerisation domain"/>
    <property type="match status" value="1"/>
</dbReference>
<feature type="compositionally biased region" description="Polar residues" evidence="9">
    <location>
        <begin position="861"/>
        <end position="883"/>
    </location>
</feature>
<dbReference type="RefSeq" id="XP_016896768.1">
    <property type="nucleotide sequence ID" value="XM_017041279.1"/>
</dbReference>
<dbReference type="SMART" id="SM01109">
    <property type="entry name" value="CUT"/>
    <property type="match status" value="2"/>
</dbReference>
<dbReference type="FunFam" id="1.10.260.40:FF:000003">
    <property type="entry name" value="DNA-binding protein SATB"/>
    <property type="match status" value="2"/>
</dbReference>
<dbReference type="InterPro" id="IPR038216">
    <property type="entry name" value="SATB_CUTL_sf"/>
</dbReference>
<dbReference type="InParanoid" id="A0A3P8W2G3"/>
<feature type="compositionally biased region" description="Low complexity" evidence="9">
    <location>
        <begin position="366"/>
        <end position="383"/>
    </location>
</feature>
<dbReference type="InterPro" id="IPR032392">
    <property type="entry name" value="ULD"/>
</dbReference>
<feature type="compositionally biased region" description="Acidic residues" evidence="9">
    <location>
        <begin position="705"/>
        <end position="714"/>
    </location>
</feature>
<feature type="compositionally biased region" description="Polar residues" evidence="9">
    <location>
        <begin position="35"/>
        <end position="50"/>
    </location>
</feature>
<dbReference type="RefSeq" id="XP_016896769.1">
    <property type="nucleotide sequence ID" value="XM_017041280.1"/>
</dbReference>
<keyword evidence="4" id="KW-0805">Transcription regulation</keyword>
<dbReference type="Pfam" id="PF02376">
    <property type="entry name" value="CUT"/>
    <property type="match status" value="2"/>
</dbReference>
<reference evidence="13" key="3">
    <citation type="submission" date="2025-09" db="UniProtKB">
        <authorList>
            <consortium name="Ensembl"/>
        </authorList>
    </citation>
    <scope>IDENTIFICATION</scope>
</reference>
<name>A0A3P8W2G3_CYNSE</name>
<evidence type="ECO:0000256" key="4">
    <source>
        <dbReference type="ARBA" id="ARBA00023015"/>
    </source>
</evidence>
<keyword evidence="6" id="KW-0371">Homeobox</keyword>
<evidence type="ECO:0000256" key="1">
    <source>
        <dbReference type="ARBA" id="ARBA00004123"/>
    </source>
</evidence>
<feature type="domain" description="CUTL" evidence="12">
    <location>
        <begin position="177"/>
        <end position="250"/>
    </location>
</feature>
<keyword evidence="5" id="KW-0238">DNA-binding</keyword>
<feature type="compositionally biased region" description="Basic and acidic residues" evidence="9">
    <location>
        <begin position="667"/>
        <end position="679"/>
    </location>
</feature>
<dbReference type="FunFam" id="3.10.20.710:FF:000001">
    <property type="entry name" value="DNA-binding protein SATB"/>
    <property type="match status" value="1"/>
</dbReference>
<dbReference type="InterPro" id="IPR010982">
    <property type="entry name" value="Lambda_DNA-bd_dom_sf"/>
</dbReference>
<dbReference type="PANTHER" id="PTHR15116">
    <property type="entry name" value="DNA-BINDING PROTEIN SATB FAMILY MEMBER"/>
    <property type="match status" value="1"/>
</dbReference>
<keyword evidence="7" id="KW-0804">Transcription</keyword>
<feature type="region of interest" description="Disordered" evidence="9">
    <location>
        <begin position="1"/>
        <end position="69"/>
    </location>
</feature>
<dbReference type="PANTHER" id="PTHR15116:SF16">
    <property type="entry name" value="DEFECTIVE PROVENTRICULUS, ISOFORM A"/>
    <property type="match status" value="1"/>
</dbReference>
<dbReference type="Pfam" id="PF16557">
    <property type="entry name" value="CUTL"/>
    <property type="match status" value="1"/>
</dbReference>
<dbReference type="Gene3D" id="1.10.10.60">
    <property type="entry name" value="Homeodomain-like"/>
    <property type="match status" value="1"/>
</dbReference>
<dbReference type="GeneID" id="103394134"/>
<dbReference type="AlphaFoldDB" id="A0A3P8W2G3"/>
<feature type="region of interest" description="Disordered" evidence="9">
    <location>
        <begin position="852"/>
        <end position="894"/>
    </location>
</feature>
<evidence type="ECO:0000256" key="3">
    <source>
        <dbReference type="ARBA" id="ARBA00022843"/>
    </source>
</evidence>
<dbReference type="OrthoDB" id="10052721at2759"/>
<dbReference type="SUPFAM" id="SSF47413">
    <property type="entry name" value="lambda repressor-like DNA-binding domains"/>
    <property type="match status" value="2"/>
</dbReference>
<evidence type="ECO:0000259" key="12">
    <source>
        <dbReference type="PROSITE" id="PS51983"/>
    </source>
</evidence>
<dbReference type="Gene3D" id="1.10.260.70">
    <property type="entry name" value="SATB, CULT domain"/>
    <property type="match status" value="1"/>
</dbReference>
<protein>
    <submittedName>
        <fullName evidence="13">DNA-binding protein SATB1</fullName>
    </submittedName>
</protein>
<dbReference type="CDD" id="cd11585">
    <property type="entry name" value="SATB1_N"/>
    <property type="match status" value="1"/>
</dbReference>
<dbReference type="RefSeq" id="XP_016896766.1">
    <property type="nucleotide sequence ID" value="XM_017041277.1"/>
</dbReference>
<dbReference type="GO" id="GO:0000981">
    <property type="term" value="F:DNA-binding transcription factor activity, RNA polymerase II-specific"/>
    <property type="evidence" value="ECO:0007669"/>
    <property type="project" value="TreeGrafter"/>
</dbReference>
<evidence type="ECO:0000313" key="14">
    <source>
        <dbReference type="Proteomes" id="UP000265120"/>
    </source>
</evidence>
<evidence type="ECO:0000256" key="7">
    <source>
        <dbReference type="ARBA" id="ARBA00023163"/>
    </source>
</evidence>
<organism evidence="13 14">
    <name type="scientific">Cynoglossus semilaevis</name>
    <name type="common">Tongue sole</name>
    <dbReference type="NCBI Taxonomy" id="244447"/>
    <lineage>
        <taxon>Eukaryota</taxon>
        <taxon>Metazoa</taxon>
        <taxon>Chordata</taxon>
        <taxon>Craniata</taxon>
        <taxon>Vertebrata</taxon>
        <taxon>Euteleostomi</taxon>
        <taxon>Actinopterygii</taxon>
        <taxon>Neopterygii</taxon>
        <taxon>Teleostei</taxon>
        <taxon>Neoteleostei</taxon>
        <taxon>Acanthomorphata</taxon>
        <taxon>Carangaria</taxon>
        <taxon>Pleuronectiformes</taxon>
        <taxon>Pleuronectoidei</taxon>
        <taxon>Cynoglossidae</taxon>
        <taxon>Cynoglossinae</taxon>
        <taxon>Cynoglossus</taxon>
    </lineage>
</organism>
<dbReference type="Proteomes" id="UP000265120">
    <property type="component" value="Chromosome 18"/>
</dbReference>
<evidence type="ECO:0000259" key="11">
    <source>
        <dbReference type="PROSITE" id="PS51982"/>
    </source>
</evidence>
<sequence length="894" mass="98684">MDSLCNGAKKREGSDPVVEPRTPPSKMARLEQNGAGPSTQERSRQGSPVSKTPGLAQKPTTLRPQGKSWHSRGNLLPVFCVVEHKENQLEGDRPEEHAEFVLVKRDLLFNQLIEMALLTLGYSHNSAAQAKGLIQVGRWNPVPLSSVTDAPDATVADMLQDLHHVITLKIQLQSCPKMEDLPTEQWSHSTVRNALKELLKDMNQSSLAKECPLSQSMISSIVNSTYYANVSAAKCQEFGRWYKHFKKNKCFNEIDSFPEQSAHVPLTQPPMPRGGVANICALPPCGLRPSGLVTQPLSSQMVNQQLVMTQFLNQQYAVSRMLAGQGLSPSPQFLNHPSVVRAPAKVFSKVTESQAPQQPPCGLNGGPTAAPQTQAPPGSSSGQCDIPSDIYQCVREELKRAGISQAIFARVAFNRTQGLLSEILRKEEDPKHASQSLLVNLRAMYGFLQLPEAERERLYQVEKERSLTGFTPSCSSTPPRSTQARLSPVTVDGGLRTDSCVLNVSSSIYEEIQHEMKRAKVSQALFAKVAASKSQGWLCELLRWKEDPNPENRTLWENLCMIRRFLSLSQAERDFIYEQQSSTTTAQQQCADRLTLISNDNTLYQRNSPLPQQNHLQPHQPLQPEARPHLSPLQPCAASPAESEVGGNWGNLRVSLQSRGGGSNDMVDSKDWAEGRRGDGSSLGGDWGCSQTMWDKGTEGKEEVRDEDVSEESMCEITRGIEEDRLKESLFVKWSNVKNESQEGGGICSEAGSNEAGGDEVQGEGLKMSCEALGILQSFIQDVGLNPDEEAVHTLSAQLDLPKHIIRSFLNSQENGQPQEQDLYLQQIPKYNRGHQLGGTDTDPQQANRSIKNQELERESNGTIDVTGKCSSTELDSSTQTITLLKEEEEESIL</sequence>
<keyword evidence="3" id="KW-0832">Ubl conjugation</keyword>
<keyword evidence="2" id="KW-0677">Repeat</keyword>
<dbReference type="GO" id="GO:0006338">
    <property type="term" value="P:chromatin remodeling"/>
    <property type="evidence" value="ECO:0007669"/>
    <property type="project" value="InterPro"/>
</dbReference>
<evidence type="ECO:0000256" key="8">
    <source>
        <dbReference type="ARBA" id="ARBA00023242"/>
    </source>
</evidence>
<evidence type="ECO:0000259" key="10">
    <source>
        <dbReference type="PROSITE" id="PS51042"/>
    </source>
</evidence>
<dbReference type="GO" id="GO:0005634">
    <property type="term" value="C:nucleus"/>
    <property type="evidence" value="ECO:0007669"/>
    <property type="project" value="UniProtKB-SubCell"/>
</dbReference>
<feature type="compositionally biased region" description="Low complexity" evidence="9">
    <location>
        <begin position="609"/>
        <end position="624"/>
    </location>
</feature>
<evidence type="ECO:0000256" key="6">
    <source>
        <dbReference type="ARBA" id="ARBA00023155"/>
    </source>
</evidence>
<feature type="domain" description="CUT" evidence="10">
    <location>
        <begin position="376"/>
        <end position="463"/>
    </location>
</feature>
<dbReference type="PROSITE" id="PS51982">
    <property type="entry name" value="CMP"/>
    <property type="match status" value="1"/>
</dbReference>
<reference evidence="13" key="2">
    <citation type="submission" date="2025-08" db="UniProtKB">
        <authorList>
            <consortium name="Ensembl"/>
        </authorList>
    </citation>
    <scope>IDENTIFICATION</scope>
</reference>
<keyword evidence="14" id="KW-1185">Reference proteome</keyword>
<accession>A0A3P8W2G3</accession>
<feature type="region of interest" description="Disordered" evidence="9">
    <location>
        <begin position="350"/>
        <end position="383"/>
    </location>
</feature>
<evidence type="ECO:0000256" key="5">
    <source>
        <dbReference type="ARBA" id="ARBA00023125"/>
    </source>
</evidence>
<feature type="domain" description="CMP" evidence="11">
    <location>
        <begin position="73"/>
        <end position="174"/>
    </location>
</feature>
<dbReference type="Ensembl" id="ENSCSET00000019024.1">
    <property type="protein sequence ID" value="ENSCSEP00000018790.1"/>
    <property type="gene ID" value="ENSCSEG00000012000.1"/>
</dbReference>
<evidence type="ECO:0000256" key="2">
    <source>
        <dbReference type="ARBA" id="ARBA00022737"/>
    </source>
</evidence>
<dbReference type="Pfam" id="PF16534">
    <property type="entry name" value="ULD"/>
    <property type="match status" value="1"/>
</dbReference>
<dbReference type="PROSITE" id="PS51042">
    <property type="entry name" value="CUT"/>
    <property type="match status" value="2"/>
</dbReference>
<dbReference type="InterPro" id="IPR039673">
    <property type="entry name" value="SATB1/SATB2"/>
</dbReference>
<dbReference type="FunFam" id="1.10.260.70:FF:000001">
    <property type="entry name" value="DNA-binding protein SATB"/>
    <property type="match status" value="1"/>
</dbReference>
<keyword evidence="8" id="KW-0539">Nucleus</keyword>
<dbReference type="CTD" id="378993"/>
<dbReference type="PROSITE" id="PS51983">
    <property type="entry name" value="CUTL"/>
    <property type="match status" value="1"/>
</dbReference>
<dbReference type="STRING" id="244447.ENSCSEP00000018790"/>
<reference evidence="13 14" key="1">
    <citation type="journal article" date="2014" name="Nat. Genet.">
        <title>Whole-genome sequence of a flatfish provides insights into ZW sex chromosome evolution and adaptation to a benthic lifestyle.</title>
        <authorList>
            <person name="Chen S."/>
            <person name="Zhang G."/>
            <person name="Shao C."/>
            <person name="Huang Q."/>
            <person name="Liu G."/>
            <person name="Zhang P."/>
            <person name="Song W."/>
            <person name="An N."/>
            <person name="Chalopin D."/>
            <person name="Volff J.N."/>
            <person name="Hong Y."/>
            <person name="Li Q."/>
            <person name="Sha Z."/>
            <person name="Zhou H."/>
            <person name="Xie M."/>
            <person name="Yu Q."/>
            <person name="Liu Y."/>
            <person name="Xiang H."/>
            <person name="Wang N."/>
            <person name="Wu K."/>
            <person name="Yang C."/>
            <person name="Zhou Q."/>
            <person name="Liao X."/>
            <person name="Yang L."/>
            <person name="Hu Q."/>
            <person name="Zhang J."/>
            <person name="Meng L."/>
            <person name="Jin L."/>
            <person name="Tian Y."/>
            <person name="Lian J."/>
            <person name="Yang J."/>
            <person name="Miao G."/>
            <person name="Liu S."/>
            <person name="Liang Z."/>
            <person name="Yan F."/>
            <person name="Li Y."/>
            <person name="Sun B."/>
            <person name="Zhang H."/>
            <person name="Zhang J."/>
            <person name="Zhu Y."/>
            <person name="Du M."/>
            <person name="Zhao Y."/>
            <person name="Schartl M."/>
            <person name="Tang Q."/>
            <person name="Wang J."/>
        </authorList>
    </citation>
    <scope>NUCLEOTIDE SEQUENCE</scope>
</reference>
<feature type="domain" description="CUT" evidence="10">
    <location>
        <begin position="494"/>
        <end position="581"/>
    </location>
</feature>